<accession>A0A1L7WMV5</accession>
<dbReference type="InterPro" id="IPR050333">
    <property type="entry name" value="SLRP"/>
</dbReference>
<dbReference type="Gene3D" id="3.80.10.10">
    <property type="entry name" value="Ribonuclease Inhibitor"/>
    <property type="match status" value="1"/>
</dbReference>
<keyword evidence="2" id="KW-0677">Repeat</keyword>
<dbReference type="STRING" id="576137.A0A1L7WMV5"/>
<dbReference type="OrthoDB" id="1274115at2759"/>
<dbReference type="PROSITE" id="PS51450">
    <property type="entry name" value="LRR"/>
    <property type="match status" value="1"/>
</dbReference>
<gene>
    <name evidence="4" type="ORF">PAC_03997</name>
</gene>
<feature type="compositionally biased region" description="Acidic residues" evidence="3">
    <location>
        <begin position="70"/>
        <end position="83"/>
    </location>
</feature>
<evidence type="ECO:0000313" key="5">
    <source>
        <dbReference type="Proteomes" id="UP000184330"/>
    </source>
</evidence>
<keyword evidence="1" id="KW-0433">Leucine-rich repeat</keyword>
<reference evidence="4 5" key="1">
    <citation type="submission" date="2016-03" db="EMBL/GenBank/DDBJ databases">
        <authorList>
            <person name="Ploux O."/>
        </authorList>
    </citation>
    <scope>NUCLEOTIDE SEQUENCE [LARGE SCALE GENOMIC DNA]</scope>
    <source>
        <strain evidence="4 5">UAMH 11012</strain>
    </source>
</reference>
<keyword evidence="5" id="KW-1185">Reference proteome</keyword>
<evidence type="ECO:0000256" key="1">
    <source>
        <dbReference type="ARBA" id="ARBA00022614"/>
    </source>
</evidence>
<organism evidence="4 5">
    <name type="scientific">Phialocephala subalpina</name>
    <dbReference type="NCBI Taxonomy" id="576137"/>
    <lineage>
        <taxon>Eukaryota</taxon>
        <taxon>Fungi</taxon>
        <taxon>Dikarya</taxon>
        <taxon>Ascomycota</taxon>
        <taxon>Pezizomycotina</taxon>
        <taxon>Leotiomycetes</taxon>
        <taxon>Helotiales</taxon>
        <taxon>Mollisiaceae</taxon>
        <taxon>Phialocephala</taxon>
        <taxon>Phialocephala fortinii species complex</taxon>
    </lineage>
</organism>
<dbReference type="Proteomes" id="UP000184330">
    <property type="component" value="Unassembled WGS sequence"/>
</dbReference>
<dbReference type="InterPro" id="IPR032675">
    <property type="entry name" value="LRR_dom_sf"/>
</dbReference>
<evidence type="ECO:0008006" key="6">
    <source>
        <dbReference type="Google" id="ProtNLM"/>
    </source>
</evidence>
<protein>
    <recommendedName>
        <fullName evidence="6">Leucine Rich Repeat domain protein</fullName>
    </recommendedName>
</protein>
<sequence>MKKIRAELESMKLTLSLMLMTLNFAYKITARRLSGIPSTQEINHEDEEMESVAASLLVAQQCVEDELEDLESLEEEESESETTSEEKYRSHISAFQIEESLSRKSGQRKSFRASILIADSSNLGLDLIDRASTWTNGESPGDTRELFINLLKRWANCDASESFKVQLPVRHVALQGLSPPHRAYIEAKIDWLRKDDDEAKELTLDLSRRELSTIPVEPFEYSTEISRLGLISNQLRDFTVPEKAFTKLRHLNLSYNKLERISNSITQITTLKPLHLTGNRLDNLPDSLANLQSLKTLLLRANKLSSRPYVFADLLEITLILISQNPFLKLNGYAKFEGLDTFVPTPARVWLEQGGDPRIRLTEELIQKLWEDRNMLAGRVPLP</sequence>
<dbReference type="PANTHER" id="PTHR45712:SF22">
    <property type="entry name" value="INSULIN-LIKE GROWTH FACTOR-BINDING PROTEIN COMPLEX ACID LABILE SUBUNIT"/>
    <property type="match status" value="1"/>
</dbReference>
<name>A0A1L7WMV5_9HELO</name>
<dbReference type="PANTHER" id="PTHR45712">
    <property type="entry name" value="AGAP008170-PA"/>
    <property type="match status" value="1"/>
</dbReference>
<evidence type="ECO:0000256" key="3">
    <source>
        <dbReference type="SAM" id="MobiDB-lite"/>
    </source>
</evidence>
<evidence type="ECO:0000256" key="2">
    <source>
        <dbReference type="ARBA" id="ARBA00022737"/>
    </source>
</evidence>
<dbReference type="EMBL" id="FJOG01000004">
    <property type="protein sequence ID" value="CZR54114.1"/>
    <property type="molecule type" value="Genomic_DNA"/>
</dbReference>
<dbReference type="AlphaFoldDB" id="A0A1L7WMV5"/>
<feature type="region of interest" description="Disordered" evidence="3">
    <location>
        <begin position="70"/>
        <end position="89"/>
    </location>
</feature>
<dbReference type="SUPFAM" id="SSF52075">
    <property type="entry name" value="Outer arm dynein light chain 1"/>
    <property type="match status" value="1"/>
</dbReference>
<dbReference type="InterPro" id="IPR001611">
    <property type="entry name" value="Leu-rich_rpt"/>
</dbReference>
<proteinExistence type="predicted"/>
<evidence type="ECO:0000313" key="4">
    <source>
        <dbReference type="EMBL" id="CZR54114.1"/>
    </source>
</evidence>